<accession>A0ABV0FUW7</accession>
<evidence type="ECO:0000259" key="1">
    <source>
        <dbReference type="Pfam" id="PF02037"/>
    </source>
</evidence>
<organism evidence="3 4">
    <name type="scientific">Shewanella vesiculosa</name>
    <dbReference type="NCBI Taxonomy" id="518738"/>
    <lineage>
        <taxon>Bacteria</taxon>
        <taxon>Pseudomonadati</taxon>
        <taxon>Pseudomonadota</taxon>
        <taxon>Gammaproteobacteria</taxon>
        <taxon>Alteromonadales</taxon>
        <taxon>Shewanellaceae</taxon>
        <taxon>Shewanella</taxon>
    </lineage>
</organism>
<keyword evidence="4" id="KW-1185">Reference proteome</keyword>
<proteinExistence type="predicted"/>
<dbReference type="InterPro" id="IPR036361">
    <property type="entry name" value="SAP_dom_sf"/>
</dbReference>
<dbReference type="Gene3D" id="3.90.320.10">
    <property type="match status" value="1"/>
</dbReference>
<dbReference type="Pfam" id="PF12684">
    <property type="entry name" value="DUF3799"/>
    <property type="match status" value="1"/>
</dbReference>
<comment type="caution">
    <text evidence="3">The sequence shown here is derived from an EMBL/GenBank/DDBJ whole genome shotgun (WGS) entry which is preliminary data.</text>
</comment>
<evidence type="ECO:0000259" key="2">
    <source>
        <dbReference type="Pfam" id="PF12684"/>
    </source>
</evidence>
<dbReference type="SUPFAM" id="SSF68906">
    <property type="entry name" value="SAP domain"/>
    <property type="match status" value="1"/>
</dbReference>
<evidence type="ECO:0000313" key="4">
    <source>
        <dbReference type="Proteomes" id="UP001477278"/>
    </source>
</evidence>
<feature type="domain" description="SAP" evidence="1">
    <location>
        <begin position="125"/>
        <end position="153"/>
    </location>
</feature>
<dbReference type="InterPro" id="IPR024432">
    <property type="entry name" value="Put_RecE_PDDEXK-like_dom"/>
</dbReference>
<evidence type="ECO:0000313" key="3">
    <source>
        <dbReference type="EMBL" id="MEO3684633.1"/>
    </source>
</evidence>
<dbReference type="InterPro" id="IPR011604">
    <property type="entry name" value="PDDEXK-like_dom_sf"/>
</dbReference>
<name>A0ABV0FUW7_9GAMM</name>
<reference evidence="3 4" key="1">
    <citation type="submission" date="2024-05" db="EMBL/GenBank/DDBJ databases">
        <title>Genome sequencing of Marine Estuary Bacteria, Shewanella vesiculosa and S. baltica, and Pseudomonas syringae.</title>
        <authorList>
            <person name="Gurung A."/>
            <person name="Maclea K.S."/>
        </authorList>
    </citation>
    <scope>NUCLEOTIDE SEQUENCE [LARGE SCALE GENOMIC DNA]</scope>
    <source>
        <strain evidence="3 4">1A</strain>
    </source>
</reference>
<feature type="domain" description="Putative exodeoxyribonuclease 8 PDDEXK-like" evidence="2">
    <location>
        <begin position="256"/>
        <end position="376"/>
    </location>
</feature>
<dbReference type="EMBL" id="JBDPZN010000020">
    <property type="protein sequence ID" value="MEO3684633.1"/>
    <property type="molecule type" value="Genomic_DNA"/>
</dbReference>
<dbReference type="Pfam" id="PF02037">
    <property type="entry name" value="SAP"/>
    <property type="match status" value="1"/>
</dbReference>
<sequence>MNTALKSQSTWHDFIQPAYGANGKANFLTDSGDIVEGIYTDMPNAVYHSLDAHSSTGIKTFAKGRHHYFRQYLSDICRLRSKQQKHTFDAGTYGHMLVLEPHNFHGNYMKNPTPDDFPDLPLIDTIPQLKEALASRNLPVSGARMALVERLYESDPTLPIFEKLRENAICKFLDARYANYLRTDTELNEMAAFYGIDTSLGRDMKIELILEISPSQPIWENLIEQHVIDHIVWDDAFRVEKSTRAHPKADWLISDGYPELSMIARCPKTGLLFKVRFDWLRNDAIAVDLKTTLTTNPTKFGYQIRDLRYDLQQVFYTYVANLAGVPVKHFCFVATEYKDADNCETFELSERKVTDSTDELFTLLDDFNEALSTGNWYGHDKSRSTWVLDV</sequence>
<dbReference type="InterPro" id="IPR003034">
    <property type="entry name" value="SAP_dom"/>
</dbReference>
<dbReference type="RefSeq" id="WP_347691020.1">
    <property type="nucleotide sequence ID" value="NZ_JBDPZN010000020.1"/>
</dbReference>
<dbReference type="Gene3D" id="1.10.720.30">
    <property type="entry name" value="SAP domain"/>
    <property type="match status" value="1"/>
</dbReference>
<gene>
    <name evidence="3" type="ORF">ABHN84_20425</name>
</gene>
<protein>
    <submittedName>
        <fullName evidence="3">PD-(D/E)XK nuclease-like domain-containing protein</fullName>
    </submittedName>
</protein>
<dbReference type="Proteomes" id="UP001477278">
    <property type="component" value="Unassembled WGS sequence"/>
</dbReference>